<evidence type="ECO:0000256" key="4">
    <source>
        <dbReference type="ARBA" id="ARBA00022840"/>
    </source>
</evidence>
<evidence type="ECO:0000259" key="8">
    <source>
        <dbReference type="Pfam" id="PF08335"/>
    </source>
</evidence>
<feature type="domain" description="PII-uridylyltransferase/Glutamine-synthetase adenylyltransferase" evidence="8">
    <location>
        <begin position="848"/>
        <end position="982"/>
    </location>
</feature>
<dbReference type="GO" id="GO:0008882">
    <property type="term" value="F:[glutamate-ammonia-ligase] adenylyltransferase activity"/>
    <property type="evidence" value="ECO:0007669"/>
    <property type="project" value="InterPro"/>
</dbReference>
<dbReference type="PANTHER" id="PTHR30621:SF0">
    <property type="entry name" value="BIFUNCTIONAL GLUTAMINE SYNTHETASE ADENYLYLTRANSFERASE_ADENYLYL-REMOVING ENZYME"/>
    <property type="match status" value="1"/>
</dbReference>
<dbReference type="Pfam" id="PF08335">
    <property type="entry name" value="GlnD_UR_UTase"/>
    <property type="match status" value="2"/>
</dbReference>
<dbReference type="RefSeq" id="WP_102237960.1">
    <property type="nucleotide sequence ID" value="NZ_PNHK01000001.1"/>
</dbReference>
<keyword evidence="3" id="KW-0547">Nucleotide-binding</keyword>
<keyword evidence="6" id="KW-0511">Multifunctional enzyme</keyword>
<dbReference type="EMBL" id="PNHK01000001">
    <property type="protein sequence ID" value="PMD06311.1"/>
    <property type="molecule type" value="Genomic_DNA"/>
</dbReference>
<evidence type="ECO:0000259" key="7">
    <source>
        <dbReference type="Pfam" id="PF03710"/>
    </source>
</evidence>
<dbReference type="GO" id="GO:0005524">
    <property type="term" value="F:ATP binding"/>
    <property type="evidence" value="ECO:0007669"/>
    <property type="project" value="UniProtKB-KW"/>
</dbReference>
<proteinExistence type="predicted"/>
<evidence type="ECO:0000313" key="9">
    <source>
        <dbReference type="EMBL" id="PMD06311.1"/>
    </source>
</evidence>
<dbReference type="CDD" id="cd05401">
    <property type="entry name" value="NT_GlnE_GlnD_like"/>
    <property type="match status" value="2"/>
</dbReference>
<dbReference type="SUPFAM" id="SSF81301">
    <property type="entry name" value="Nucleotidyltransferase"/>
    <property type="match status" value="2"/>
</dbReference>
<name>A0A2N6VQ88_9MICO</name>
<dbReference type="InterPro" id="IPR013546">
    <property type="entry name" value="PII_UdlTrfase/GS_AdlTrfase"/>
</dbReference>
<evidence type="ECO:0000256" key="6">
    <source>
        <dbReference type="ARBA" id="ARBA00023268"/>
    </source>
</evidence>
<dbReference type="InterPro" id="IPR005190">
    <property type="entry name" value="GlnE_rpt_dom"/>
</dbReference>
<feature type="domain" description="Glutamate-ammonia ligase adenylyltransferase repeated" evidence="7">
    <location>
        <begin position="589"/>
        <end position="824"/>
    </location>
</feature>
<protein>
    <submittedName>
        <fullName evidence="9">Bifunctional glutamine-synthetase adenylyltransferase/deadenyltransferase</fullName>
    </submittedName>
</protein>
<dbReference type="SUPFAM" id="SSF81593">
    <property type="entry name" value="Nucleotidyltransferase substrate binding subunit/domain"/>
    <property type="match status" value="2"/>
</dbReference>
<dbReference type="NCBIfam" id="NF010707">
    <property type="entry name" value="PRK14109.1"/>
    <property type="match status" value="1"/>
</dbReference>
<evidence type="ECO:0000256" key="2">
    <source>
        <dbReference type="ARBA" id="ARBA00022695"/>
    </source>
</evidence>
<keyword evidence="5" id="KW-0460">Magnesium</keyword>
<dbReference type="Gene3D" id="3.30.460.10">
    <property type="entry name" value="Beta Polymerase, domain 2"/>
    <property type="match status" value="2"/>
</dbReference>
<dbReference type="PANTHER" id="PTHR30621">
    <property type="entry name" value="GLUTAMINE SYNTHETASE ADENYLYLTRANSFERASE"/>
    <property type="match status" value="1"/>
</dbReference>
<dbReference type="GO" id="GO:0000820">
    <property type="term" value="P:regulation of glutamine family amino acid metabolic process"/>
    <property type="evidence" value="ECO:0007669"/>
    <property type="project" value="TreeGrafter"/>
</dbReference>
<feature type="domain" description="Glutamate-ammonia ligase adenylyltransferase repeated" evidence="7">
    <location>
        <begin position="79"/>
        <end position="322"/>
    </location>
</feature>
<dbReference type="OrthoDB" id="9759366at2"/>
<dbReference type="AlphaFoldDB" id="A0A2N6VQ88"/>
<dbReference type="Proteomes" id="UP000235598">
    <property type="component" value="Unassembled WGS sequence"/>
</dbReference>
<organism evidence="9 10">
    <name type="scientific">Brevibacterium paucivorans</name>
    <dbReference type="NCBI Taxonomy" id="170994"/>
    <lineage>
        <taxon>Bacteria</taxon>
        <taxon>Bacillati</taxon>
        <taxon>Actinomycetota</taxon>
        <taxon>Actinomycetes</taxon>
        <taxon>Micrococcales</taxon>
        <taxon>Brevibacteriaceae</taxon>
        <taxon>Brevibacterium</taxon>
    </lineage>
</organism>
<keyword evidence="2 9" id="KW-0548">Nucleotidyltransferase</keyword>
<dbReference type="InterPro" id="IPR023057">
    <property type="entry name" value="GlnE"/>
</dbReference>
<gene>
    <name evidence="9" type="ORF">CJ199_02765</name>
</gene>
<evidence type="ECO:0000256" key="5">
    <source>
        <dbReference type="ARBA" id="ARBA00022842"/>
    </source>
</evidence>
<dbReference type="GO" id="GO:0005829">
    <property type="term" value="C:cytosol"/>
    <property type="evidence" value="ECO:0007669"/>
    <property type="project" value="TreeGrafter"/>
</dbReference>
<keyword evidence="4" id="KW-0067">ATP-binding</keyword>
<reference evidence="9 10" key="1">
    <citation type="submission" date="2017-09" db="EMBL/GenBank/DDBJ databases">
        <title>Bacterial strain isolated from the female urinary microbiota.</title>
        <authorList>
            <person name="Thomas-White K."/>
            <person name="Kumar N."/>
            <person name="Forster S."/>
            <person name="Putonti C."/>
            <person name="Lawley T."/>
            <person name="Wolfe A.J."/>
        </authorList>
    </citation>
    <scope>NUCLEOTIDE SEQUENCE [LARGE SCALE GENOMIC DNA]</scope>
    <source>
        <strain evidence="9 10">UMB1301</strain>
    </source>
</reference>
<accession>A0A2N6VQ88</accession>
<keyword evidence="1 9" id="KW-0808">Transferase</keyword>
<sequence>MRKKDPARQRSQALERTKRFLGQFDEMLGTQLSSDPEGALVNAADRDLAALGLVRIAEACQENDIDLHQLLDESPVLLNRLIIVSGGSEATVDHLVRWPQVIRNLALEPDFIGSQASSPEELEVAFTQAIAHVDTVLTGEKGVTALRRTYRDLVTRLVVQDLEHPRPEEIVEEVTRILADLAAAVFQAAYKIAEVEQGDRLRARIAVVAMGKCGARELNYVSDVDVIFAYAPREGEELDAEVRSQATELATRVTELISGGAHEPALWEIDTALRPEGKSGALVRTIDEFVKYYSKVAHNWEFQALLKARPIAGCPELCEQFEDEVSPFVWTAGARSGFVSEVRSMRRRVVSLIPKNEVDRHIKLGPGGLRDVEFTVQLLQLVHGPHDEDLRVRSTGGALRILSSHNYLASREARTLAVAYRFMRVVEHRLQIPRMAREAVLPERTSKLRALARSVYPVEQRNVDRLQKELTGHMRSVRALHKQIFYRPILDAATGSAHMSTVSESAARDRLIAFGYQDPAAAMRHIRAMSTGLNRVAYVQRQVLPALLDWFSRGVDPDAGLVAFRRLSEGLSHTTWYLAMLRDSGVAVKNMARVLSLSRFASDLLISHPQSVQWLGSNERLNQTEPEALATRMRERSRRRDDGVAAIRKVYGEEVLRTALADTLGIYDMDAVQTALTNAMDITIHQALSHVRIRLDAMSGIDDYQFSIIAMGRLGGAEIGYFSDADVMFVYEPGETLTPAQREALPAHVKQVALTLTSELEATSAEPIVDIDADLRPEGKSGPLVRTLKSYAAYYSTWSEPWEAQALLRARPIAGDDELGAAFTDLIDPLRYPQEVSESSLMQMRRLKARMESERLPRGGDKKRHLKLGTGGLSDVEWTVQMLQLQHAHAYPELRTTSTLDALHAATNKKLIDEDSAQKLEEAWTIASRVRSATVLYKGRGSDALPTDETELEAIALLLGYEPGGSYQLVDDYLGATRRARKVMEHEFFGFEPEEI</sequence>
<feature type="domain" description="PII-uridylyltransferase/Glutamine-synthetase adenylyltransferase" evidence="8">
    <location>
        <begin position="358"/>
        <end position="485"/>
    </location>
</feature>
<dbReference type="Gene3D" id="1.20.120.330">
    <property type="entry name" value="Nucleotidyltransferases domain 2"/>
    <property type="match status" value="2"/>
</dbReference>
<comment type="caution">
    <text evidence="9">The sequence shown here is derived from an EMBL/GenBank/DDBJ whole genome shotgun (WGS) entry which is preliminary data.</text>
</comment>
<dbReference type="Pfam" id="PF03710">
    <property type="entry name" value="GlnE"/>
    <property type="match status" value="2"/>
</dbReference>
<evidence type="ECO:0000256" key="3">
    <source>
        <dbReference type="ARBA" id="ARBA00022741"/>
    </source>
</evidence>
<evidence type="ECO:0000256" key="1">
    <source>
        <dbReference type="ARBA" id="ARBA00022679"/>
    </source>
</evidence>
<dbReference type="InterPro" id="IPR043519">
    <property type="entry name" value="NT_sf"/>
</dbReference>
<evidence type="ECO:0000313" key="10">
    <source>
        <dbReference type="Proteomes" id="UP000235598"/>
    </source>
</evidence>